<accession>A0A8D9B9E0</accession>
<name>A0A8D9B9E0_9HEMI</name>
<reference evidence="1" key="1">
    <citation type="submission" date="2021-05" db="EMBL/GenBank/DDBJ databases">
        <authorList>
            <person name="Alioto T."/>
            <person name="Alioto T."/>
            <person name="Gomez Garrido J."/>
        </authorList>
    </citation>
    <scope>NUCLEOTIDE SEQUENCE</scope>
</reference>
<protein>
    <submittedName>
        <fullName evidence="1">Uncharacterized protein</fullName>
    </submittedName>
</protein>
<dbReference type="AlphaFoldDB" id="A0A8D9B9E0"/>
<proteinExistence type="predicted"/>
<dbReference type="EMBL" id="HBUF01614780">
    <property type="protein sequence ID" value="CAG6779611.1"/>
    <property type="molecule type" value="Transcribed_RNA"/>
</dbReference>
<evidence type="ECO:0000313" key="1">
    <source>
        <dbReference type="EMBL" id="CAG6779611.1"/>
    </source>
</evidence>
<organism evidence="1">
    <name type="scientific">Cacopsylla melanoneura</name>
    <dbReference type="NCBI Taxonomy" id="428564"/>
    <lineage>
        <taxon>Eukaryota</taxon>
        <taxon>Metazoa</taxon>
        <taxon>Ecdysozoa</taxon>
        <taxon>Arthropoda</taxon>
        <taxon>Hexapoda</taxon>
        <taxon>Insecta</taxon>
        <taxon>Pterygota</taxon>
        <taxon>Neoptera</taxon>
        <taxon>Paraneoptera</taxon>
        <taxon>Hemiptera</taxon>
        <taxon>Sternorrhyncha</taxon>
        <taxon>Psylloidea</taxon>
        <taxon>Psyllidae</taxon>
        <taxon>Psyllinae</taxon>
        <taxon>Cacopsylla</taxon>
    </lineage>
</organism>
<sequence>MVPCFSILPTTQTICLPAGNEPPIAILPIFLVTLITFTRRGTCLTLKTLPCRFLPGGGLRCLRLGRGTLTMRRGVRVISLGQRPHRSFPRVFCRSIATNRWVSRGIVVSLVSVRY</sequence>